<dbReference type="RefSeq" id="XP_031931239.1">
    <property type="nucleotide sequence ID" value="XM_032074792.1"/>
</dbReference>
<feature type="transmembrane region" description="Helical" evidence="5">
    <location>
        <begin position="392"/>
        <end position="413"/>
    </location>
</feature>
<proteinExistence type="predicted"/>
<dbReference type="AlphaFoldDB" id="A0A5N7AFQ7"/>
<feature type="transmembrane region" description="Helical" evidence="5">
    <location>
        <begin position="321"/>
        <end position="341"/>
    </location>
</feature>
<evidence type="ECO:0000256" key="2">
    <source>
        <dbReference type="ARBA" id="ARBA00022692"/>
    </source>
</evidence>
<dbReference type="InterPro" id="IPR036259">
    <property type="entry name" value="MFS_trans_sf"/>
</dbReference>
<dbReference type="FunFam" id="1.20.1250.20:FF:000011">
    <property type="entry name" value="MFS multidrug transporter, putative"/>
    <property type="match status" value="1"/>
</dbReference>
<accession>A0A5N7AFQ7</accession>
<evidence type="ECO:0000313" key="7">
    <source>
        <dbReference type="EMBL" id="KAE8368158.1"/>
    </source>
</evidence>
<dbReference type="Proteomes" id="UP000326268">
    <property type="component" value="Unassembled WGS sequence"/>
</dbReference>
<feature type="domain" description="Major facilitator superfamily (MFS) profile" evidence="6">
    <location>
        <begin position="52"/>
        <end position="483"/>
    </location>
</feature>
<feature type="transmembrane region" description="Helical" evidence="5">
    <location>
        <begin position="425"/>
        <end position="447"/>
    </location>
</feature>
<protein>
    <submittedName>
        <fullName evidence="7">Major facilitator superfamily domain-containing protein</fullName>
    </submittedName>
</protein>
<dbReference type="GeneID" id="43659238"/>
<evidence type="ECO:0000313" key="8">
    <source>
        <dbReference type="Proteomes" id="UP000326268"/>
    </source>
</evidence>
<organism evidence="7 8">
    <name type="scientific">Aspergillus caelatus</name>
    <dbReference type="NCBI Taxonomy" id="61420"/>
    <lineage>
        <taxon>Eukaryota</taxon>
        <taxon>Fungi</taxon>
        <taxon>Dikarya</taxon>
        <taxon>Ascomycota</taxon>
        <taxon>Pezizomycotina</taxon>
        <taxon>Eurotiomycetes</taxon>
        <taxon>Eurotiomycetidae</taxon>
        <taxon>Eurotiales</taxon>
        <taxon>Aspergillaceae</taxon>
        <taxon>Aspergillus</taxon>
        <taxon>Aspergillus subgen. Circumdati</taxon>
    </lineage>
</organism>
<comment type="subcellular location">
    <subcellularLocation>
        <location evidence="1">Membrane</location>
        <topology evidence="1">Multi-pass membrane protein</topology>
    </subcellularLocation>
</comment>
<keyword evidence="8" id="KW-1185">Reference proteome</keyword>
<evidence type="ECO:0000256" key="4">
    <source>
        <dbReference type="ARBA" id="ARBA00023136"/>
    </source>
</evidence>
<gene>
    <name evidence="7" type="ORF">BDV27DRAFT_168513</name>
</gene>
<feature type="transmembrane region" description="Helical" evidence="5">
    <location>
        <begin position="206"/>
        <end position="225"/>
    </location>
</feature>
<sequence length="488" mass="53209">MVNAREGNPPPCEEPNLVVLSGDQEKGCIVEWTGQDDPQHPQNLSPTHKWFITAIYGLMAMVVTFASSVFSTANGVTAKEFKVPTHVMSLATALTVLGLAMGPLVFGPMSELFGRKIPLLAGFIIFALFNIPVALANNLQTIMICRFLVGIGGSSGLAIVGGALTDIFPLIDRGVGVSVFAAATFIGSFAGPIVGGFVVDSIGWRWTSWLTLIPALVLWLIYLLFVPESYGPVILERRAKLLRCQTCNWALHAKSEEALVDFKVICRTYLIRPLVMLVVEPILLLVTVYMSIIYGILYLFLEAYPISFRDERNWNLGIAGLPFTSLLIGVVLSTVIIIVYLKTRYSRLLAQGGSVAPEEALILMFLGAVLLPVGLFWFAWTSNPEISWVPQVVSGVLIGMGLFLIFLQGLNYIIDVYTTNANSAVAANVFLRSWVGAGFTMFAAGMYSKLGVPWATSLLGFLCVALVPVPIVFYCFGASIRRRSKFSK</sequence>
<dbReference type="PANTHER" id="PTHR23502:SF47">
    <property type="entry name" value="MAJOR FACILITATOR SUPERFAMILY (MFS) PROFILE DOMAIN-CONTAINING PROTEIN-RELATED"/>
    <property type="match status" value="1"/>
</dbReference>
<feature type="transmembrane region" description="Helical" evidence="5">
    <location>
        <begin position="175"/>
        <end position="194"/>
    </location>
</feature>
<keyword evidence="3 5" id="KW-1133">Transmembrane helix</keyword>
<dbReference type="PANTHER" id="PTHR23502">
    <property type="entry name" value="MAJOR FACILITATOR SUPERFAMILY"/>
    <property type="match status" value="1"/>
</dbReference>
<dbReference type="InterPro" id="IPR011701">
    <property type="entry name" value="MFS"/>
</dbReference>
<feature type="transmembrane region" description="Helical" evidence="5">
    <location>
        <begin position="459"/>
        <end position="480"/>
    </location>
</feature>
<name>A0A5N7AFQ7_9EURO</name>
<feature type="transmembrane region" description="Helical" evidence="5">
    <location>
        <begin position="274"/>
        <end position="301"/>
    </location>
</feature>
<feature type="transmembrane region" description="Helical" evidence="5">
    <location>
        <begin position="361"/>
        <end position="380"/>
    </location>
</feature>
<evidence type="ECO:0000256" key="1">
    <source>
        <dbReference type="ARBA" id="ARBA00004141"/>
    </source>
</evidence>
<dbReference type="GO" id="GO:0022857">
    <property type="term" value="F:transmembrane transporter activity"/>
    <property type="evidence" value="ECO:0007669"/>
    <property type="project" value="InterPro"/>
</dbReference>
<dbReference type="OrthoDB" id="446368at2759"/>
<dbReference type="CDD" id="cd17323">
    <property type="entry name" value="MFS_Tpo1_MDR_like"/>
    <property type="match status" value="1"/>
</dbReference>
<dbReference type="InterPro" id="IPR020846">
    <property type="entry name" value="MFS_dom"/>
</dbReference>
<reference evidence="7 8" key="1">
    <citation type="submission" date="2019-04" db="EMBL/GenBank/DDBJ databases">
        <title>Friends and foes A comparative genomics studyof 23 Aspergillus species from section Flavi.</title>
        <authorList>
            <consortium name="DOE Joint Genome Institute"/>
            <person name="Kjaerbolling I."/>
            <person name="Vesth T."/>
            <person name="Frisvad J.C."/>
            <person name="Nybo J.L."/>
            <person name="Theobald S."/>
            <person name="Kildgaard S."/>
            <person name="Isbrandt T."/>
            <person name="Kuo A."/>
            <person name="Sato A."/>
            <person name="Lyhne E.K."/>
            <person name="Kogle M.E."/>
            <person name="Wiebenga A."/>
            <person name="Kun R.S."/>
            <person name="Lubbers R.J."/>
            <person name="Makela M.R."/>
            <person name="Barry K."/>
            <person name="Chovatia M."/>
            <person name="Clum A."/>
            <person name="Daum C."/>
            <person name="Haridas S."/>
            <person name="He G."/>
            <person name="LaButti K."/>
            <person name="Lipzen A."/>
            <person name="Mondo S."/>
            <person name="Riley R."/>
            <person name="Salamov A."/>
            <person name="Simmons B.A."/>
            <person name="Magnuson J.K."/>
            <person name="Henrissat B."/>
            <person name="Mortensen U.H."/>
            <person name="Larsen T.O."/>
            <person name="Devries R.P."/>
            <person name="Grigoriev I.V."/>
            <person name="Machida M."/>
            <person name="Baker S.E."/>
            <person name="Andersen M.R."/>
        </authorList>
    </citation>
    <scope>NUCLEOTIDE SEQUENCE [LARGE SCALE GENOMIC DNA]</scope>
    <source>
        <strain evidence="7 8">CBS 763.97</strain>
    </source>
</reference>
<dbReference type="GO" id="GO:0005886">
    <property type="term" value="C:plasma membrane"/>
    <property type="evidence" value="ECO:0007669"/>
    <property type="project" value="TreeGrafter"/>
</dbReference>
<evidence type="ECO:0000256" key="3">
    <source>
        <dbReference type="ARBA" id="ARBA00022989"/>
    </source>
</evidence>
<feature type="transmembrane region" description="Helical" evidence="5">
    <location>
        <begin position="117"/>
        <end position="135"/>
    </location>
</feature>
<keyword evidence="4 5" id="KW-0472">Membrane</keyword>
<keyword evidence="2 5" id="KW-0812">Transmembrane</keyword>
<dbReference type="EMBL" id="ML737588">
    <property type="protein sequence ID" value="KAE8368158.1"/>
    <property type="molecule type" value="Genomic_DNA"/>
</dbReference>
<evidence type="ECO:0000256" key="5">
    <source>
        <dbReference type="SAM" id="Phobius"/>
    </source>
</evidence>
<dbReference type="Gene3D" id="1.20.1250.20">
    <property type="entry name" value="MFS general substrate transporter like domains"/>
    <property type="match status" value="1"/>
</dbReference>
<feature type="transmembrane region" description="Helical" evidence="5">
    <location>
        <begin position="50"/>
        <end position="73"/>
    </location>
</feature>
<evidence type="ECO:0000259" key="6">
    <source>
        <dbReference type="PROSITE" id="PS50850"/>
    </source>
</evidence>
<dbReference type="Pfam" id="PF07690">
    <property type="entry name" value="MFS_1"/>
    <property type="match status" value="1"/>
</dbReference>
<dbReference type="PROSITE" id="PS50850">
    <property type="entry name" value="MFS"/>
    <property type="match status" value="1"/>
</dbReference>
<dbReference type="SUPFAM" id="SSF103473">
    <property type="entry name" value="MFS general substrate transporter"/>
    <property type="match status" value="1"/>
</dbReference>
<feature type="transmembrane region" description="Helical" evidence="5">
    <location>
        <begin position="85"/>
        <end position="105"/>
    </location>
</feature>